<proteinExistence type="predicted"/>
<sequence length="182" mass="20063">MRASSSCPRSPSLVFATSTTTTWESAKPSRCSGANEVQLWTGKLGRTGTLGREQSRPGLIVKVQGVLCKFLYINISFLTITVIHKGVINVSQFRLGLLSSCSTSGNHFPFYVGAQLPFVFNVDFIYPTSACCPVNSNVPTISNYKRCQISWHVVVIFNGDIHVFNKTAVTSIKSYRIVPFDM</sequence>
<reference evidence="1 2" key="1">
    <citation type="submission" date="2019-06" db="EMBL/GenBank/DDBJ databases">
        <title>A chromosome-scale genome assembly of the European perch, Perca fluviatilis.</title>
        <authorList>
            <person name="Roques C."/>
            <person name="Zahm M."/>
            <person name="Cabau C."/>
            <person name="Klopp C."/>
            <person name="Bouchez O."/>
            <person name="Donnadieu C."/>
            <person name="Kuhl H."/>
            <person name="Gislard M."/>
            <person name="Guendouz S."/>
            <person name="Journot L."/>
            <person name="Haffray P."/>
            <person name="Bestin A."/>
            <person name="Morvezen R."/>
            <person name="Feron R."/>
            <person name="Wen M."/>
            <person name="Jouanno E."/>
            <person name="Herpin A."/>
            <person name="Schartl M."/>
            <person name="Postlethwait J."/>
            <person name="Schaerlinger B."/>
            <person name="Chardard D."/>
            <person name="Lecocq T."/>
            <person name="Poncet C."/>
            <person name="Jaffrelo L."/>
            <person name="Lampietro C."/>
            <person name="Guiguen Y."/>
        </authorList>
    </citation>
    <scope>NUCLEOTIDE SEQUENCE [LARGE SCALE GENOMIC DNA]</scope>
    <source>
        <tissue evidence="1">Blood</tissue>
    </source>
</reference>
<dbReference type="EMBL" id="VHII01000002">
    <property type="protein sequence ID" value="KAF1393635.1"/>
    <property type="molecule type" value="Genomic_DNA"/>
</dbReference>
<name>A0A6A5FNA5_PERFL</name>
<organism evidence="1 2">
    <name type="scientific">Perca fluviatilis</name>
    <name type="common">European perch</name>
    <dbReference type="NCBI Taxonomy" id="8168"/>
    <lineage>
        <taxon>Eukaryota</taxon>
        <taxon>Metazoa</taxon>
        <taxon>Chordata</taxon>
        <taxon>Craniata</taxon>
        <taxon>Vertebrata</taxon>
        <taxon>Euteleostomi</taxon>
        <taxon>Actinopterygii</taxon>
        <taxon>Neopterygii</taxon>
        <taxon>Teleostei</taxon>
        <taxon>Neoteleostei</taxon>
        <taxon>Acanthomorphata</taxon>
        <taxon>Eupercaria</taxon>
        <taxon>Perciformes</taxon>
        <taxon>Percoidei</taxon>
        <taxon>Percidae</taxon>
        <taxon>Percinae</taxon>
        <taxon>Perca</taxon>
    </lineage>
</organism>
<dbReference type="Proteomes" id="UP000465112">
    <property type="component" value="Chromosome 2"/>
</dbReference>
<dbReference type="AlphaFoldDB" id="A0A6A5FNA5"/>
<keyword evidence="2" id="KW-1185">Reference proteome</keyword>
<protein>
    <submittedName>
        <fullName evidence="1">Uncharacterized protein</fullName>
    </submittedName>
</protein>
<evidence type="ECO:0000313" key="1">
    <source>
        <dbReference type="EMBL" id="KAF1393635.1"/>
    </source>
</evidence>
<comment type="caution">
    <text evidence="1">The sequence shown here is derived from an EMBL/GenBank/DDBJ whole genome shotgun (WGS) entry which is preliminary data.</text>
</comment>
<accession>A0A6A5FNA5</accession>
<evidence type="ECO:0000313" key="2">
    <source>
        <dbReference type="Proteomes" id="UP000465112"/>
    </source>
</evidence>
<gene>
    <name evidence="1" type="ORF">PFLUV_G00018090</name>
</gene>